<dbReference type="EMBL" id="JBHFNS010000055">
    <property type="protein sequence ID" value="MFB2936158.1"/>
    <property type="molecule type" value="Genomic_DNA"/>
</dbReference>
<accession>A0ABV4YCA9</accession>
<reference evidence="8 9" key="1">
    <citation type="submission" date="2024-09" db="EMBL/GenBank/DDBJ databases">
        <title>Floridaenema gen nov. (Aerosakkonemataceae, Aerosakkonematales ord. nov., Cyanobacteria) from benthic tropical and subtropical fresh waters, with the description of four new species.</title>
        <authorList>
            <person name="Moretto J.A."/>
            <person name="Berthold D.E."/>
            <person name="Lefler F.W."/>
            <person name="Huang I.-S."/>
            <person name="Laughinghouse H. IV."/>
        </authorList>
    </citation>
    <scope>NUCLEOTIDE SEQUENCE [LARGE SCALE GENOMIC DNA]</scope>
    <source>
        <strain evidence="8 9">BLCC-F154</strain>
    </source>
</reference>
<evidence type="ECO:0000256" key="5">
    <source>
        <dbReference type="PROSITE-ProRule" id="PRU10141"/>
    </source>
</evidence>
<dbReference type="Pfam" id="PF00069">
    <property type="entry name" value="Pkinase"/>
    <property type="match status" value="1"/>
</dbReference>
<proteinExistence type="predicted"/>
<dbReference type="InterPro" id="IPR000719">
    <property type="entry name" value="Prot_kinase_dom"/>
</dbReference>
<keyword evidence="3 8" id="KW-0418">Kinase</keyword>
<dbReference type="PANTHER" id="PTHR43289:SF34">
    <property type="entry name" value="SERINE_THREONINE-PROTEIN KINASE YBDM-RELATED"/>
    <property type="match status" value="1"/>
</dbReference>
<keyword evidence="4 5" id="KW-0067">ATP-binding</keyword>
<evidence type="ECO:0000256" key="4">
    <source>
        <dbReference type="ARBA" id="ARBA00022840"/>
    </source>
</evidence>
<evidence type="ECO:0000313" key="8">
    <source>
        <dbReference type="EMBL" id="MFB2936158.1"/>
    </source>
</evidence>
<sequence>MHLIVHFGQKQFDRILAYYIWGSCQRVAYDGKLPLVLSCVNCSMNITAGKALQNGKYVLDGAIGQGGFGITYKATHNYLGQTVVIKTLNEELRREGYFERFQQQFVAEAQRLAKCQHPNIVRVLDFFEEEGQSFIVMDYIPGPTLAELVAPGQPLVEAQAICYIRQIGSALKVVHQNGLLHRDVKPQNIIRRQGTETVILIDFGIAREFTPGVTQTHTGVLSAGYAPIEQYLPQARRSPATDVYALASTLYFVLTGQPPVASALRDRISLPNPSQINPNINPQTEQAILRGMEMEAVKRPQTVENWLSLLPYTETENTSVTSATETILPNAKGNPSPQQLAISSLLQNPKFKSLAITASIAALVGMTFGLALRFSNGGTIFQRPQTFPPTENWPTAEPTISPTPESEASPETENQENSQTKQSKESTKTPVSQPEPTPKKRPRRRVRSSQTYQQPIRNYRQTTPETTRETPNSNPPETTTPSSPSSTNSATTPETNSPAQTQPTPTNNSANNSGNSESSPSSPLQIMPPIPPSSEPVTPPSEKRLPTNEKSEENSEL</sequence>
<evidence type="ECO:0000313" key="9">
    <source>
        <dbReference type="Proteomes" id="UP001576776"/>
    </source>
</evidence>
<evidence type="ECO:0000256" key="1">
    <source>
        <dbReference type="ARBA" id="ARBA00022679"/>
    </source>
</evidence>
<dbReference type="Proteomes" id="UP001576776">
    <property type="component" value="Unassembled WGS sequence"/>
</dbReference>
<dbReference type="SUPFAM" id="SSF56112">
    <property type="entry name" value="Protein kinase-like (PK-like)"/>
    <property type="match status" value="1"/>
</dbReference>
<protein>
    <submittedName>
        <fullName evidence="8">Serine/threonine protein kinase</fullName>
    </submittedName>
</protein>
<dbReference type="RefSeq" id="WP_413257658.1">
    <property type="nucleotide sequence ID" value="NZ_JBHFNS010000055.1"/>
</dbReference>
<feature type="region of interest" description="Disordered" evidence="6">
    <location>
        <begin position="382"/>
        <end position="557"/>
    </location>
</feature>
<evidence type="ECO:0000259" key="7">
    <source>
        <dbReference type="PROSITE" id="PS50011"/>
    </source>
</evidence>
<feature type="domain" description="Protein kinase" evidence="7">
    <location>
        <begin position="57"/>
        <end position="313"/>
    </location>
</feature>
<dbReference type="InterPro" id="IPR017441">
    <property type="entry name" value="Protein_kinase_ATP_BS"/>
</dbReference>
<gene>
    <name evidence="8" type="ORF">ACE1B6_12970</name>
</gene>
<comment type="caution">
    <text evidence="8">The sequence shown here is derived from an EMBL/GenBank/DDBJ whole genome shotgun (WGS) entry which is preliminary data.</text>
</comment>
<name>A0ABV4YCA9_9CYAN</name>
<keyword evidence="9" id="KW-1185">Reference proteome</keyword>
<keyword evidence="1" id="KW-0808">Transferase</keyword>
<dbReference type="PANTHER" id="PTHR43289">
    <property type="entry name" value="MITOGEN-ACTIVATED PROTEIN KINASE KINASE KINASE 20-RELATED"/>
    <property type="match status" value="1"/>
</dbReference>
<dbReference type="PROSITE" id="PS00107">
    <property type="entry name" value="PROTEIN_KINASE_ATP"/>
    <property type="match status" value="1"/>
</dbReference>
<dbReference type="CDD" id="cd14014">
    <property type="entry name" value="STKc_PknB_like"/>
    <property type="match status" value="1"/>
</dbReference>
<feature type="compositionally biased region" description="Pro residues" evidence="6">
    <location>
        <begin position="526"/>
        <end position="539"/>
    </location>
</feature>
<dbReference type="SMART" id="SM00220">
    <property type="entry name" value="S_TKc"/>
    <property type="match status" value="1"/>
</dbReference>
<feature type="compositionally biased region" description="Polar residues" evidence="6">
    <location>
        <begin position="382"/>
        <end position="393"/>
    </location>
</feature>
<keyword evidence="8" id="KW-0723">Serine/threonine-protein kinase</keyword>
<feature type="binding site" evidence="5">
    <location>
        <position position="86"/>
    </location>
    <ligand>
        <name>ATP</name>
        <dbReference type="ChEBI" id="CHEBI:30616"/>
    </ligand>
</feature>
<evidence type="ECO:0000256" key="6">
    <source>
        <dbReference type="SAM" id="MobiDB-lite"/>
    </source>
</evidence>
<evidence type="ECO:0000256" key="3">
    <source>
        <dbReference type="ARBA" id="ARBA00022777"/>
    </source>
</evidence>
<dbReference type="GO" id="GO:0004674">
    <property type="term" value="F:protein serine/threonine kinase activity"/>
    <property type="evidence" value="ECO:0007669"/>
    <property type="project" value="UniProtKB-KW"/>
</dbReference>
<dbReference type="InterPro" id="IPR011009">
    <property type="entry name" value="Kinase-like_dom_sf"/>
</dbReference>
<evidence type="ECO:0000256" key="2">
    <source>
        <dbReference type="ARBA" id="ARBA00022741"/>
    </source>
</evidence>
<dbReference type="PROSITE" id="PS50011">
    <property type="entry name" value="PROTEIN_KINASE_DOM"/>
    <property type="match status" value="1"/>
</dbReference>
<feature type="compositionally biased region" description="Polar residues" evidence="6">
    <location>
        <begin position="450"/>
        <end position="461"/>
    </location>
</feature>
<organism evidence="8 9">
    <name type="scientific">Floridaenema fluviatile BLCC-F154</name>
    <dbReference type="NCBI Taxonomy" id="3153640"/>
    <lineage>
        <taxon>Bacteria</taxon>
        <taxon>Bacillati</taxon>
        <taxon>Cyanobacteriota</taxon>
        <taxon>Cyanophyceae</taxon>
        <taxon>Oscillatoriophycideae</taxon>
        <taxon>Aerosakkonematales</taxon>
        <taxon>Aerosakkonemataceae</taxon>
        <taxon>Floridanema</taxon>
        <taxon>Floridanema fluviatile</taxon>
    </lineage>
</organism>
<feature type="compositionally biased region" description="Basic and acidic residues" evidence="6">
    <location>
        <begin position="541"/>
        <end position="557"/>
    </location>
</feature>
<feature type="compositionally biased region" description="Low complexity" evidence="6">
    <location>
        <begin position="394"/>
        <end position="407"/>
    </location>
</feature>
<feature type="compositionally biased region" description="Low complexity" evidence="6">
    <location>
        <begin position="462"/>
        <end position="523"/>
    </location>
</feature>
<keyword evidence="2 5" id="KW-0547">Nucleotide-binding</keyword>
<dbReference type="Gene3D" id="1.10.510.10">
    <property type="entry name" value="Transferase(Phosphotransferase) domain 1"/>
    <property type="match status" value="1"/>
</dbReference>